<sequence length="106" mass="12272">MGSPPTPQPELVELRKLIPLRPWMTPPPPLTQLRGQQYMKLKKPIIKNGVKVYWHPKILEEEIEDQIEIPYAGVFEFFDRLIGGIKRWSDKFFGTDSGSEIDPVNI</sequence>
<proteinExistence type="predicted"/>
<name>A0AAV1YGW4_LUPLU</name>
<comment type="caution">
    <text evidence="1">The sequence shown here is derived from an EMBL/GenBank/DDBJ whole genome shotgun (WGS) entry which is preliminary data.</text>
</comment>
<dbReference type="Proteomes" id="UP001497480">
    <property type="component" value="Unassembled WGS sequence"/>
</dbReference>
<protein>
    <submittedName>
        <fullName evidence="1">Uncharacterized protein</fullName>
    </submittedName>
</protein>
<gene>
    <name evidence="1" type="ORF">LLUT_LOCUS34245</name>
</gene>
<evidence type="ECO:0000313" key="2">
    <source>
        <dbReference type="Proteomes" id="UP001497480"/>
    </source>
</evidence>
<evidence type="ECO:0000313" key="1">
    <source>
        <dbReference type="EMBL" id="CAL0333185.1"/>
    </source>
</evidence>
<keyword evidence="2" id="KW-1185">Reference proteome</keyword>
<accession>A0AAV1YGW4</accession>
<organism evidence="1 2">
    <name type="scientific">Lupinus luteus</name>
    <name type="common">European yellow lupine</name>
    <dbReference type="NCBI Taxonomy" id="3873"/>
    <lineage>
        <taxon>Eukaryota</taxon>
        <taxon>Viridiplantae</taxon>
        <taxon>Streptophyta</taxon>
        <taxon>Embryophyta</taxon>
        <taxon>Tracheophyta</taxon>
        <taxon>Spermatophyta</taxon>
        <taxon>Magnoliopsida</taxon>
        <taxon>eudicotyledons</taxon>
        <taxon>Gunneridae</taxon>
        <taxon>Pentapetalae</taxon>
        <taxon>rosids</taxon>
        <taxon>fabids</taxon>
        <taxon>Fabales</taxon>
        <taxon>Fabaceae</taxon>
        <taxon>Papilionoideae</taxon>
        <taxon>50 kb inversion clade</taxon>
        <taxon>genistoids sensu lato</taxon>
        <taxon>core genistoids</taxon>
        <taxon>Genisteae</taxon>
        <taxon>Lupinus</taxon>
    </lineage>
</organism>
<reference evidence="1 2" key="1">
    <citation type="submission" date="2024-03" db="EMBL/GenBank/DDBJ databases">
        <authorList>
            <person name="Martinez-Hernandez J."/>
        </authorList>
    </citation>
    <scope>NUCLEOTIDE SEQUENCE [LARGE SCALE GENOMIC DNA]</scope>
</reference>
<dbReference type="EMBL" id="CAXHTB010000025">
    <property type="protein sequence ID" value="CAL0333185.1"/>
    <property type="molecule type" value="Genomic_DNA"/>
</dbReference>
<dbReference type="AlphaFoldDB" id="A0AAV1YGW4"/>